<proteinExistence type="predicted"/>
<keyword evidence="4" id="KW-1185">Reference proteome</keyword>
<evidence type="ECO:0000313" key="4">
    <source>
        <dbReference type="Proteomes" id="UP001307849"/>
    </source>
</evidence>
<dbReference type="AlphaFoldDB" id="A0AAN8NUN3"/>
<dbReference type="PANTHER" id="PTHR38788:SF3">
    <property type="entry name" value="CLR5 DOMAIN-CONTAINING PROTEIN"/>
    <property type="match status" value="1"/>
</dbReference>
<dbReference type="EMBL" id="JAVHJM010000006">
    <property type="protein sequence ID" value="KAK6512958.1"/>
    <property type="molecule type" value="Genomic_DNA"/>
</dbReference>
<dbReference type="InterPro" id="IPR025676">
    <property type="entry name" value="Clr5_dom"/>
</dbReference>
<evidence type="ECO:0000259" key="2">
    <source>
        <dbReference type="Pfam" id="PF14420"/>
    </source>
</evidence>
<dbReference type="PANTHER" id="PTHR38788">
    <property type="entry name" value="CLR5 DOMAIN-CONTAINING PROTEIN"/>
    <property type="match status" value="1"/>
</dbReference>
<feature type="region of interest" description="Disordered" evidence="1">
    <location>
        <begin position="1"/>
        <end position="22"/>
    </location>
</feature>
<dbReference type="Pfam" id="PF14420">
    <property type="entry name" value="Clr5"/>
    <property type="match status" value="1"/>
</dbReference>
<feature type="region of interest" description="Disordered" evidence="1">
    <location>
        <begin position="141"/>
        <end position="177"/>
    </location>
</feature>
<dbReference type="Proteomes" id="UP001307849">
    <property type="component" value="Unassembled WGS sequence"/>
</dbReference>
<name>A0AAN8NUN3_9PEZI</name>
<comment type="caution">
    <text evidence="3">The sequence shown here is derived from an EMBL/GenBank/DDBJ whole genome shotgun (WGS) entry which is preliminary data.</text>
</comment>
<reference evidence="3 4" key="1">
    <citation type="submission" date="2019-10" db="EMBL/GenBank/DDBJ databases">
        <authorList>
            <person name="Palmer J.M."/>
        </authorList>
    </citation>
    <scope>NUCLEOTIDE SEQUENCE [LARGE SCALE GENOMIC DNA]</scope>
    <source>
        <strain evidence="3 4">TWF506</strain>
    </source>
</reference>
<feature type="compositionally biased region" description="Low complexity" evidence="1">
    <location>
        <begin position="144"/>
        <end position="167"/>
    </location>
</feature>
<feature type="compositionally biased region" description="Basic and acidic residues" evidence="1">
    <location>
        <begin position="1"/>
        <end position="10"/>
    </location>
</feature>
<feature type="domain" description="Clr5" evidence="2">
    <location>
        <begin position="21"/>
        <end position="73"/>
    </location>
</feature>
<evidence type="ECO:0000256" key="1">
    <source>
        <dbReference type="SAM" id="MobiDB-lite"/>
    </source>
</evidence>
<evidence type="ECO:0000313" key="3">
    <source>
        <dbReference type="EMBL" id="KAK6512958.1"/>
    </source>
</evidence>
<sequence>MASRVRRDNSVPDATPRRLYSPKEWEEKKPIIARLKDEGKEQEQILKELEKQFPDFRPTLPMLKKRMRDWKLTSYHKEPDIAEAVRITADREKLNKKTVFTIGDKRVTQEEIQRYLRRKGIRNPRAWASTVVKQPASVIQIHTPGPSRASSPSPGASRSSSSSSGRSESSDDIEEIDRSSEILANATERRLFQEACDVFVSTASREHIRRVVRGPHESQMLEAAIWNTDYYCDMLFVLEDLNPGLADLTSDALNDFTNGMWKGWDYLFDDNMIAFTYFQEGFASLDRLVHSHNRRFLPELLEMLLNLRLEPRVDVLQILLQHLATLYKHSDPKLYDVFISLLSLDNWSRLEVVERLMNKVSERFRRKLGPEHAETKSIQKALTRSVFRKLPVSQAINELQGRVAEEEEQNTQELLYKKCNVCIELALCYRSRGDLTQVESSVLQAMLLSEQLMSSFHRADISVRCHRVMAYVERNKGNWQAAYGHWQSAVLKSSLGLGSTDSLTVLVESELRDFVKRAQRNQVVLVDECARFEDEMDDFHNPDIVYEAVPDPLEYYFPDIVAPAALC</sequence>
<gene>
    <name evidence="3" type="ORF">TWF506_009120</name>
</gene>
<organism evidence="3 4">
    <name type="scientific">Arthrobotrys conoides</name>
    <dbReference type="NCBI Taxonomy" id="74498"/>
    <lineage>
        <taxon>Eukaryota</taxon>
        <taxon>Fungi</taxon>
        <taxon>Dikarya</taxon>
        <taxon>Ascomycota</taxon>
        <taxon>Pezizomycotina</taxon>
        <taxon>Orbiliomycetes</taxon>
        <taxon>Orbiliales</taxon>
        <taxon>Orbiliaceae</taxon>
        <taxon>Arthrobotrys</taxon>
    </lineage>
</organism>
<accession>A0AAN8NUN3</accession>
<protein>
    <recommendedName>
        <fullName evidence="2">Clr5 domain-containing protein</fullName>
    </recommendedName>
</protein>